<dbReference type="EMBL" id="LWDE02002424">
    <property type="protein sequence ID" value="KAE8237686.1"/>
    <property type="molecule type" value="Genomic_DNA"/>
</dbReference>
<proteinExistence type="predicted"/>
<evidence type="ECO:0000313" key="3">
    <source>
        <dbReference type="Proteomes" id="UP000077684"/>
    </source>
</evidence>
<dbReference type="AlphaFoldDB" id="A0A8X7MIT8"/>
<gene>
    <name evidence="2" type="ORF">A4X06_0g9150</name>
</gene>
<evidence type="ECO:0000313" key="2">
    <source>
        <dbReference type="EMBL" id="KAE8237686.1"/>
    </source>
</evidence>
<dbReference type="InterPro" id="IPR057670">
    <property type="entry name" value="SH3_retrovirus"/>
</dbReference>
<sequence>MLRAARLSDSFWPYAFRAAADLLNRTPSSSIGNSIPLSLWTDKPVEYDSVRVFGCLAWVVKPVKTRKNKLSVRSVRGTYLGPAPEHKASLVYTPSERPHLRISRHVIFDETRTYDARFTLDQKQAHSGSLADIIDLSLPRRTKLSDIPIELDQAPIGEWVDEAEDDNALGSEDWNMRLDTATSNEQVKGDQFGDWPSLDSLLGEEDEEEDLVTNELTGDLTRVPVQQYMPPSVQGTRDAYSQVDDFGSPIGLDDLDGMFEDTPTKARFEPTVGAIVPAAPQNRRSRRLVAQFNALTASVELVLLYR</sequence>
<protein>
    <recommendedName>
        <fullName evidence="1">Retroviral polymerase SH3-like domain-containing protein</fullName>
    </recommendedName>
</protein>
<reference evidence="2" key="1">
    <citation type="submission" date="2016-04" db="EMBL/GenBank/DDBJ databases">
        <authorList>
            <person name="Nguyen H.D."/>
            <person name="Samba Siva P."/>
            <person name="Cullis J."/>
            <person name="Levesque C.A."/>
            <person name="Hambleton S."/>
        </authorList>
    </citation>
    <scope>NUCLEOTIDE SEQUENCE</scope>
    <source>
        <strain evidence="2">DAOMC 236426</strain>
    </source>
</reference>
<comment type="caution">
    <text evidence="2">The sequence shown here is derived from an EMBL/GenBank/DDBJ whole genome shotgun (WGS) entry which is preliminary data.</text>
</comment>
<evidence type="ECO:0000259" key="1">
    <source>
        <dbReference type="Pfam" id="PF25597"/>
    </source>
</evidence>
<feature type="domain" description="Retroviral polymerase SH3-like" evidence="1">
    <location>
        <begin position="55"/>
        <end position="116"/>
    </location>
</feature>
<name>A0A8X7MIT8_9BASI</name>
<keyword evidence="3" id="KW-1185">Reference proteome</keyword>
<reference evidence="2" key="2">
    <citation type="journal article" date="2019" name="IMA Fungus">
        <title>Genome sequencing and comparison of five Tilletia species to identify candidate genes for the detection of regulated species infecting wheat.</title>
        <authorList>
            <person name="Nguyen H.D.T."/>
            <person name="Sultana T."/>
            <person name="Kesanakurti P."/>
            <person name="Hambleton S."/>
        </authorList>
    </citation>
    <scope>NUCLEOTIDE SEQUENCE</scope>
    <source>
        <strain evidence="2">DAOMC 236426</strain>
    </source>
</reference>
<accession>A0A8X7MIT8</accession>
<organism evidence="2 3">
    <name type="scientific">Tilletia controversa</name>
    <name type="common">dwarf bunt fungus</name>
    <dbReference type="NCBI Taxonomy" id="13291"/>
    <lineage>
        <taxon>Eukaryota</taxon>
        <taxon>Fungi</taxon>
        <taxon>Dikarya</taxon>
        <taxon>Basidiomycota</taxon>
        <taxon>Ustilaginomycotina</taxon>
        <taxon>Exobasidiomycetes</taxon>
        <taxon>Tilletiales</taxon>
        <taxon>Tilletiaceae</taxon>
        <taxon>Tilletia</taxon>
    </lineage>
</organism>
<dbReference type="Proteomes" id="UP000077684">
    <property type="component" value="Unassembled WGS sequence"/>
</dbReference>
<dbReference type="Pfam" id="PF25597">
    <property type="entry name" value="SH3_retrovirus"/>
    <property type="match status" value="1"/>
</dbReference>